<dbReference type="PANTHER" id="PTHR48081">
    <property type="entry name" value="AB HYDROLASE SUPERFAMILY PROTEIN C4A8.06C"/>
    <property type="match status" value="1"/>
</dbReference>
<dbReference type="GeneID" id="83596161"/>
<dbReference type="PANTHER" id="PTHR48081:SF33">
    <property type="entry name" value="KYNURENINE FORMAMIDASE"/>
    <property type="match status" value="1"/>
</dbReference>
<feature type="signal peptide" evidence="2">
    <location>
        <begin position="1"/>
        <end position="20"/>
    </location>
</feature>
<dbReference type="Gene3D" id="3.40.50.1820">
    <property type="entry name" value="alpha/beta hydrolase"/>
    <property type="match status" value="1"/>
</dbReference>
<name>A0AA43M8B1_9BURK</name>
<dbReference type="InterPro" id="IPR050300">
    <property type="entry name" value="GDXG_lipolytic_enzyme"/>
</dbReference>
<accession>A0AA43M8B1</accession>
<dbReference type="GO" id="GO:0004061">
    <property type="term" value="F:arylformamidase activity"/>
    <property type="evidence" value="ECO:0007669"/>
    <property type="project" value="UniProtKB-EC"/>
</dbReference>
<proteinExistence type="predicted"/>
<feature type="chain" id="PRO_5041416373" evidence="2">
    <location>
        <begin position="21"/>
        <end position="297"/>
    </location>
</feature>
<gene>
    <name evidence="4" type="ORF">M2127_001272</name>
</gene>
<dbReference type="InterPro" id="IPR029058">
    <property type="entry name" value="AB_hydrolase_fold"/>
</dbReference>
<evidence type="ECO:0000256" key="1">
    <source>
        <dbReference type="ARBA" id="ARBA00022801"/>
    </source>
</evidence>
<comment type="caution">
    <text evidence="4">The sequence shown here is derived from an EMBL/GenBank/DDBJ whole genome shotgun (WGS) entry which is preliminary data.</text>
</comment>
<dbReference type="RefSeq" id="WP_083657535.1">
    <property type="nucleotide sequence ID" value="NZ_JAQFIK010000004.1"/>
</dbReference>
<feature type="domain" description="BD-FAE-like" evidence="3">
    <location>
        <begin position="88"/>
        <end position="178"/>
    </location>
</feature>
<dbReference type="Proteomes" id="UP001161160">
    <property type="component" value="Unassembled WGS sequence"/>
</dbReference>
<keyword evidence="5" id="KW-1185">Reference proteome</keyword>
<sequence length="297" mass="33387">MKLLKLVLFALITFFTQAMYAQNFPDWHQMNQQTLDDSYNNSKAVPESKAMFDGWVERSQAFRAAHPEYLDISYGPLEREKIDYFSAGKNTPVVIFIHGGFWQMRSKNDFAFIADHFLKEGISVAMVGYPLAPQANMDEIVSSSKKAVEFIGNHLAQWGGNPNQVILTGWSSGGHLTITSMDSVKMKAAIPISGIYELEPLIGSYLNTNLKMDQAIADKNSPMMHVPPGKTPIYIFVGGAELSEMRRQSHNFTKKIAKTAHPNSFVEIPGKNHYTMLVQLEQPTGLIHQKILETFKQ</sequence>
<dbReference type="AlphaFoldDB" id="A0AA43M8B1"/>
<keyword evidence="1 4" id="KW-0378">Hydrolase</keyword>
<evidence type="ECO:0000313" key="5">
    <source>
        <dbReference type="Proteomes" id="UP001161160"/>
    </source>
</evidence>
<reference evidence="4" key="1">
    <citation type="submission" date="2023-04" db="EMBL/GenBank/DDBJ databases">
        <title>Genome Encyclopedia of Bacteria and Archaea VI: Functional Genomics of Type Strains.</title>
        <authorList>
            <person name="Whitman W."/>
        </authorList>
    </citation>
    <scope>NUCLEOTIDE SEQUENCE</scope>
    <source>
        <strain evidence="4">Enz.4-51</strain>
    </source>
</reference>
<dbReference type="InterPro" id="IPR049492">
    <property type="entry name" value="BD-FAE-like_dom"/>
</dbReference>
<dbReference type="EMBL" id="JARXYA010000005">
    <property type="protein sequence ID" value="MDH6503968.1"/>
    <property type="molecule type" value="Genomic_DNA"/>
</dbReference>
<dbReference type="SUPFAM" id="SSF53474">
    <property type="entry name" value="alpha/beta-Hydrolases"/>
    <property type="match status" value="1"/>
</dbReference>
<protein>
    <submittedName>
        <fullName evidence="4">Arylformamidase</fullName>
        <ecNumber evidence="4">3.5.1.9</ecNumber>
    </submittedName>
</protein>
<dbReference type="Pfam" id="PF20434">
    <property type="entry name" value="BD-FAE"/>
    <property type="match status" value="1"/>
</dbReference>
<dbReference type="EC" id="3.5.1.9" evidence="4"/>
<keyword evidence="2" id="KW-0732">Signal</keyword>
<evidence type="ECO:0000313" key="4">
    <source>
        <dbReference type="EMBL" id="MDH6503968.1"/>
    </source>
</evidence>
<organism evidence="4 5">
    <name type="scientific">Polynucleobacter sphagniphilus</name>
    <dbReference type="NCBI Taxonomy" id="1743169"/>
    <lineage>
        <taxon>Bacteria</taxon>
        <taxon>Pseudomonadati</taxon>
        <taxon>Pseudomonadota</taxon>
        <taxon>Betaproteobacteria</taxon>
        <taxon>Burkholderiales</taxon>
        <taxon>Burkholderiaceae</taxon>
        <taxon>Polynucleobacter</taxon>
    </lineage>
</organism>
<evidence type="ECO:0000256" key="2">
    <source>
        <dbReference type="SAM" id="SignalP"/>
    </source>
</evidence>
<evidence type="ECO:0000259" key="3">
    <source>
        <dbReference type="Pfam" id="PF20434"/>
    </source>
</evidence>